<proteinExistence type="predicted"/>
<dbReference type="AlphaFoldDB" id="A0A2S3ZC17"/>
<dbReference type="Proteomes" id="UP000237340">
    <property type="component" value="Unassembled WGS sequence"/>
</dbReference>
<dbReference type="Gene3D" id="3.10.180.10">
    <property type="entry name" value="2,3-Dihydroxybiphenyl 1,2-Dioxygenase, domain 1"/>
    <property type="match status" value="1"/>
</dbReference>
<comment type="caution">
    <text evidence="1">The sequence shown here is derived from an EMBL/GenBank/DDBJ whole genome shotgun (WGS) entry which is preliminary data.</text>
</comment>
<dbReference type="SUPFAM" id="SSF54593">
    <property type="entry name" value="Glyoxalase/Bleomycin resistance protein/Dihydroxybiphenyl dioxygenase"/>
    <property type="match status" value="1"/>
</dbReference>
<name>A0A2S3ZC17_9MICO</name>
<organism evidence="1 2">
    <name type="scientific">Cryobacterium zongtaii</name>
    <dbReference type="NCBI Taxonomy" id="1259217"/>
    <lineage>
        <taxon>Bacteria</taxon>
        <taxon>Bacillati</taxon>
        <taxon>Actinomycetota</taxon>
        <taxon>Actinomycetes</taxon>
        <taxon>Micrococcales</taxon>
        <taxon>Microbacteriaceae</taxon>
        <taxon>Cryobacterium</taxon>
    </lineage>
</organism>
<evidence type="ECO:0000313" key="1">
    <source>
        <dbReference type="EMBL" id="POH63020.1"/>
    </source>
</evidence>
<accession>A0A2S3ZC17</accession>
<sequence>MNLRSVRIVTTDVPTSAGVFARLLGREASGYPEYMEVPTDGAVLAFCTPAGLAAATTALAGSAPGTQILEFEVGDLDEVRKELDDSVQMIQAPTVQPWGNRSMILRTADGTLVNFYTPVPDADRAWPSQN</sequence>
<dbReference type="InterPro" id="IPR029068">
    <property type="entry name" value="Glyas_Bleomycin-R_OHBP_Dase"/>
</dbReference>
<gene>
    <name evidence="1" type="ORF">C3B61_15215</name>
</gene>
<reference evidence="1 2" key="1">
    <citation type="submission" date="2018-01" db="EMBL/GenBank/DDBJ databases">
        <title>Cryobacterium sp. nov., from glaciers in China.</title>
        <authorList>
            <person name="Liu Q."/>
            <person name="Xin Y.-H."/>
        </authorList>
    </citation>
    <scope>NUCLEOTIDE SEQUENCE [LARGE SCALE GENOMIC DNA]</scope>
    <source>
        <strain evidence="1 2">TMN-42</strain>
    </source>
</reference>
<keyword evidence="2" id="KW-1185">Reference proteome</keyword>
<dbReference type="EMBL" id="PPXD01000024">
    <property type="protein sequence ID" value="POH63020.1"/>
    <property type="molecule type" value="Genomic_DNA"/>
</dbReference>
<protein>
    <submittedName>
        <fullName evidence="1">Glyoxalase</fullName>
    </submittedName>
</protein>
<evidence type="ECO:0000313" key="2">
    <source>
        <dbReference type="Proteomes" id="UP000237340"/>
    </source>
</evidence>